<dbReference type="Pfam" id="PF17973">
    <property type="entry name" value="bMG10"/>
    <property type="match status" value="1"/>
</dbReference>
<keyword evidence="3" id="KW-0378">Hydrolase</keyword>
<dbReference type="InterPro" id="IPR051802">
    <property type="entry name" value="YfhM-like"/>
</dbReference>
<accession>A0A318UAI2</accession>
<dbReference type="Gene3D" id="1.50.10.20">
    <property type="match status" value="1"/>
</dbReference>
<comment type="similarity">
    <text evidence="1">Belongs to the protease inhibitor I39 (alpha-2-macroglobulin) family. Bacterial alpha-2-macroglobulin subfamily.</text>
</comment>
<feature type="domain" description="Alpha-2-macroglobulin" evidence="2">
    <location>
        <begin position="1362"/>
        <end position="1452"/>
    </location>
</feature>
<comment type="caution">
    <text evidence="3">The sequence shown here is derived from an EMBL/GenBank/DDBJ whole genome shotgun (WGS) entry which is preliminary data.</text>
</comment>
<dbReference type="Proteomes" id="UP000248198">
    <property type="component" value="Unassembled WGS sequence"/>
</dbReference>
<dbReference type="InterPro" id="IPR001599">
    <property type="entry name" value="Macroglobln_a2"/>
</dbReference>
<keyword evidence="4" id="KW-1185">Reference proteome</keyword>
<dbReference type="Pfam" id="PF01835">
    <property type="entry name" value="MG2"/>
    <property type="match status" value="1"/>
</dbReference>
<dbReference type="Gene3D" id="2.60.40.1930">
    <property type="match status" value="1"/>
</dbReference>
<dbReference type="PANTHER" id="PTHR40094:SF1">
    <property type="entry name" value="UBIQUITIN DOMAIN-CONTAINING PROTEIN"/>
    <property type="match status" value="1"/>
</dbReference>
<organism evidence="3 4">
    <name type="scientific">Pedobacter nutrimenti</name>
    <dbReference type="NCBI Taxonomy" id="1241337"/>
    <lineage>
        <taxon>Bacteria</taxon>
        <taxon>Pseudomonadati</taxon>
        <taxon>Bacteroidota</taxon>
        <taxon>Sphingobacteriia</taxon>
        <taxon>Sphingobacteriales</taxon>
        <taxon>Sphingobacteriaceae</taxon>
        <taxon>Pedobacter</taxon>
    </lineage>
</organism>
<dbReference type="InterPro" id="IPR047565">
    <property type="entry name" value="Alpha-macroglob_thiol-ester_cl"/>
</dbReference>
<proteinExistence type="inferred from homology"/>
<dbReference type="SMART" id="SM01419">
    <property type="entry name" value="Thiol-ester_cl"/>
    <property type="match status" value="1"/>
</dbReference>
<dbReference type="GO" id="GO:0004180">
    <property type="term" value="F:carboxypeptidase activity"/>
    <property type="evidence" value="ECO:0007669"/>
    <property type="project" value="UniProtKB-KW"/>
</dbReference>
<dbReference type="InterPro" id="IPR008969">
    <property type="entry name" value="CarboxyPept-like_regulatory"/>
</dbReference>
<gene>
    <name evidence="3" type="ORF">B0O44_106240</name>
</gene>
<reference evidence="3 4" key="1">
    <citation type="submission" date="2018-06" db="EMBL/GenBank/DDBJ databases">
        <title>Genomic Encyclopedia of Archaeal and Bacterial Type Strains, Phase II (KMG-II): from individual species to whole genera.</title>
        <authorList>
            <person name="Goeker M."/>
        </authorList>
    </citation>
    <scope>NUCLEOTIDE SEQUENCE [LARGE SCALE GENOMIC DNA]</scope>
    <source>
        <strain evidence="3 4">DSM 27372</strain>
    </source>
</reference>
<dbReference type="InterPro" id="IPR008930">
    <property type="entry name" value="Terpenoid_cyclase/PrenylTrfase"/>
</dbReference>
<sequence>MKATFTLSLFFIALFLFPGKIFSQQTLKKYEQGFKAVDSLAAAAKPKDALERINQINAWARKEKEPVMLIKSVLYRMLFQSYLQEDAFVKILSDLQEDIRLAAQPQKSVLQSLLAETYWKYFQQNLYRIRQRTSLEADTSQDIRTWSVKKLAQQTVKNYMASLAEQKQLKALKTGSLKEVLSGDSSNRFLRPTLYDLLAHRALDAMMNTQMELGTTGELDFNFNQQACFAPAKEFSLLPLAGTDSTSFARSAIEVFQGLLQFHLNDQDQSALADADLKRLKFMYNRSLDDQKEKWYMDALEQLAEQCKSNEIYADVLTEQALLLKNKRSPTGAEDHLVRAVELARKAISAWPGSIGARNAQSLVAEIEQRNIQLELKEFILPAQPAQLLLKSKNVDTIWLKLYKVPVAENDFGLNYKEGYQKFLKRYRIMKTWSVILPVSKDYREHSYLDKMDALPLGHYVLIAQNRADTSFKDLTAGFTTFKVTRLSVEHRVNEQDSVEYLVRDSKNGQALKNVNIQETAVRYSGTKRIEEVIPRFSTNTGGYALSTTRLNVSKTLVTLGKDSVLLEVNNYRYTDNQEEERVLLFTDRPIYRPGQTLYYKGLFIENENGKRKIRTAESLELVFKDANNKEIEKVSLKTNDYGTFQGSFTIPQGKMNGRMSLNTEYGSVDVQVEEYKRPGFEITFEPAGQKYKLGDSIRVDGKATAFSGYAIGAAAVKYVVYRSPFNRDYTMTAVYGSRAVPKQVAIGKAQTDQDGKFHVSFLAAAEGEAQERYSYQVKVEVTDPNGETISGAKTINAGKKDMVLYANLQDRLFLRGTADSISFMVSNLNGGPVKAVVKMEWTELLAPGKVIVPNPFSLQPKTYSLDKAAFQTAFPGAEYKGDANPMNWEKGKMVLSRSVAAAQGTGNFVIDARTLRTGYYKVRFVAENMERDTLLQEQFVRVQTQELENIQLAQEWLTDEKTSIAPNETAVFRLAGLSGDAKVYYEVYHKGTISEKVWLNVSPKQSRVVIRPKPNQEGDFSVQFSMVQNGKIFQALKNVEVIDPSRLLDIHFLSFRDKLQPGEKESWTLKITSRSGEKQMAELLATLYDASLDQLKAMAWPSLNKQDYDYDSYTWQSRLNTIQSGNGLWFLGNYGNYYRATERSYEQVNLFGYNYYGGYNSGYQDYLARVQKTMLTEQAVAKLEKLKKEGKLWYGVVTDEQGYGMPGVALKSGNKRTTTDASGIYVLDGKAGETIEFRFIGYLLQTVKTGKEKRLDVRMKPDGSGLNEVVVTGYGAQKKALLTGSVIKIRGLTTLPAAPGGSVDGMLMGSAAGVAITPSGGSARVVRREIRGTKNEVYDMAANPGENDLFNIAPRTNFNETAFFYPQLRTNDQGEIQIDFTIPQSLTRYKMMGFAHTKDLKTGFVSRELITQKELAIAIHAPRFFREGDTIVLAGKLNNLSGKKLTGNAVLEIKDALSGKPLELFLPETKASQRFNVESNGNEVLKWTLKIPAGISALSYKVLASSGSYSDGEEMTIPVLPNAMLVTESMPINVRGNTDKTFTMDKLLQSGKSKTLRHQQLTLEFTSNPVWYAVQALPYLMEYPYECAEQTFSRFYANSFASGIINSSPKIKAVFQSWQQSKGGTALLSNLEKNQELKSILLEESPWVREANNETERKKRLAVLFDLNRMSYELKNNFSKLEKMQLNDGSFPWFNGMRGDRYITQHIVLGLGQLMHLKLLNEKENPEAKNVLNKAIIYLDGQLKQDYQREMKTKMKAYLPLHYLYARSYSKQKNTDPAFEKAKTYYLKEIVSGWKMMEPYQLGQAALVLQRNGNPSEAMKIIELLRQRAQQHEEMGMYWANNRDGWWWYQNSTETQALLIEAFDEVASDKKAVEEMKIWLLKNKQGTDWKTTKATAAACYALLSRGYNLLDEAKEPEIKIGGKSLMELGATEGDKEAGTGYRKLSIPGPQIAAGMGKVSIHNPGKQLSWGALYWQYFEQLDKITSAETGVKINKQLFVQEQGAKGPLLKAISPQQPLKVGDLLKVRVEIRTDRDMEYVHLKDMRSAGFEPVNVISAYKYQDGLGYYESTKDASTNFFIAYLRKGVYVFEYALRVSQAGQFSNGITSLQCMYAPEFTAHSQGVRLSVKP</sequence>
<evidence type="ECO:0000259" key="2">
    <source>
        <dbReference type="SMART" id="SM01360"/>
    </source>
</evidence>
<dbReference type="InterPro" id="IPR002890">
    <property type="entry name" value="MG2"/>
</dbReference>
<dbReference type="Pfam" id="PF00207">
    <property type="entry name" value="A2M"/>
    <property type="match status" value="1"/>
</dbReference>
<dbReference type="InterPro" id="IPR041246">
    <property type="entry name" value="Bact_MG10"/>
</dbReference>
<evidence type="ECO:0000313" key="3">
    <source>
        <dbReference type="EMBL" id="PYF72585.1"/>
    </source>
</evidence>
<keyword evidence="3" id="KW-0645">Protease</keyword>
<keyword evidence="3" id="KW-0121">Carboxypeptidase</keyword>
<evidence type="ECO:0000313" key="4">
    <source>
        <dbReference type="Proteomes" id="UP000248198"/>
    </source>
</evidence>
<dbReference type="SUPFAM" id="SSF49464">
    <property type="entry name" value="Carboxypeptidase regulatory domain-like"/>
    <property type="match status" value="1"/>
</dbReference>
<dbReference type="PANTHER" id="PTHR40094">
    <property type="entry name" value="ALPHA-2-MACROGLOBULIN HOMOLOG"/>
    <property type="match status" value="1"/>
</dbReference>
<name>A0A318UAI2_9SPHI</name>
<dbReference type="RefSeq" id="WP_110833550.1">
    <property type="nucleotide sequence ID" value="NZ_QKLU01000006.1"/>
</dbReference>
<evidence type="ECO:0000256" key="1">
    <source>
        <dbReference type="ARBA" id="ARBA00010556"/>
    </source>
</evidence>
<dbReference type="OrthoDB" id="9767116at2"/>
<dbReference type="EMBL" id="QKLU01000006">
    <property type="protein sequence ID" value="PYF72585.1"/>
    <property type="molecule type" value="Genomic_DNA"/>
</dbReference>
<protein>
    <submittedName>
        <fullName evidence="3">Carboxypeptidase-like protein</fullName>
    </submittedName>
</protein>
<dbReference type="SMART" id="SM01360">
    <property type="entry name" value="A2M"/>
    <property type="match status" value="1"/>
</dbReference>
<dbReference type="SUPFAM" id="SSF48239">
    <property type="entry name" value="Terpenoid cyclases/Protein prenyltransferases"/>
    <property type="match status" value="1"/>
</dbReference>
<dbReference type="GO" id="GO:0004866">
    <property type="term" value="F:endopeptidase inhibitor activity"/>
    <property type="evidence" value="ECO:0007669"/>
    <property type="project" value="InterPro"/>
</dbReference>